<evidence type="ECO:0000313" key="1">
    <source>
        <dbReference type="EMBL" id="MFC3811363.1"/>
    </source>
</evidence>
<name>A0ABV7YZH6_9BACT</name>
<evidence type="ECO:0000313" key="2">
    <source>
        <dbReference type="Proteomes" id="UP001595616"/>
    </source>
</evidence>
<proteinExistence type="predicted"/>
<protein>
    <recommendedName>
        <fullName evidence="3">DUF5723 domain-containing protein</fullName>
    </recommendedName>
</protein>
<organism evidence="1 2">
    <name type="scientific">Lacihabitans lacunae</name>
    <dbReference type="NCBI Taxonomy" id="1028214"/>
    <lineage>
        <taxon>Bacteria</taxon>
        <taxon>Pseudomonadati</taxon>
        <taxon>Bacteroidota</taxon>
        <taxon>Cytophagia</taxon>
        <taxon>Cytophagales</taxon>
        <taxon>Leadbetterellaceae</taxon>
        <taxon>Lacihabitans</taxon>
    </lineage>
</organism>
<gene>
    <name evidence="1" type="ORF">ACFOOI_11925</name>
</gene>
<dbReference type="RefSeq" id="WP_379838204.1">
    <property type="nucleotide sequence ID" value="NZ_JBHRYQ010000001.1"/>
</dbReference>
<comment type="caution">
    <text evidence="1">The sequence shown here is derived from an EMBL/GenBank/DDBJ whole genome shotgun (WGS) entry which is preliminary data.</text>
</comment>
<sequence>MKKLILFLSIPFSLHAQSDSLNVTFSEEKVEVFEKTTLIDEYEKAFGGNREVKSGLRVRFVSGSFSKRSNTFLQYEQKFGDAFSIIGSVNAGFQPNTKFQLNSEIEGRWYFLMKKDIELKSKKGNITGDFISFKFSTPDNNSSLLNRTNLIGLFGSFSRYYERTYSIIYGRQFANVFEFGLIGGFKTIKSNKRYEYSNFYDTHNKVYLTTHSQVGLGLLFPKTKDLKNSCEFLKCNYEVNRLLKFNLNNIFYLDRNYQALSANGSYEQRIFNSRFTTNSGGLFGFSREKEYRYNNYDPNSGIFIVPTKIEVKRSFFSTSFHQQLRYYLPKIKANYNGVKNLNGLYIAAEGTVSKTIISDFNKPLNSNKVGVSLGYQTLATKNTFLDVFASFNRFNSQSLLYGNNESYKEKGNMLNAGIKLGLAK</sequence>
<dbReference type="Proteomes" id="UP001595616">
    <property type="component" value="Unassembled WGS sequence"/>
</dbReference>
<evidence type="ECO:0008006" key="3">
    <source>
        <dbReference type="Google" id="ProtNLM"/>
    </source>
</evidence>
<keyword evidence="2" id="KW-1185">Reference proteome</keyword>
<reference evidence="2" key="1">
    <citation type="journal article" date="2019" name="Int. J. Syst. Evol. Microbiol.">
        <title>The Global Catalogue of Microorganisms (GCM) 10K type strain sequencing project: providing services to taxonomists for standard genome sequencing and annotation.</title>
        <authorList>
            <consortium name="The Broad Institute Genomics Platform"/>
            <consortium name="The Broad Institute Genome Sequencing Center for Infectious Disease"/>
            <person name="Wu L."/>
            <person name="Ma J."/>
        </authorList>
    </citation>
    <scope>NUCLEOTIDE SEQUENCE [LARGE SCALE GENOMIC DNA]</scope>
    <source>
        <strain evidence="2">CECT 7956</strain>
    </source>
</reference>
<dbReference type="EMBL" id="JBHRYQ010000001">
    <property type="protein sequence ID" value="MFC3811363.1"/>
    <property type="molecule type" value="Genomic_DNA"/>
</dbReference>
<accession>A0ABV7YZH6</accession>